<proteinExistence type="predicted"/>
<dbReference type="Proteomes" id="UP000001989">
    <property type="component" value="Chromosome"/>
</dbReference>
<keyword evidence="2" id="KW-1185">Reference proteome</keyword>
<dbReference type="KEGG" id="swi:Swit_3400"/>
<dbReference type="InterPro" id="IPR023606">
    <property type="entry name" value="CoA-Trfase_III_dom_1_sf"/>
</dbReference>
<accession>A0A9J9HDF4</accession>
<dbReference type="InterPro" id="IPR050509">
    <property type="entry name" value="CoA-transferase_III"/>
</dbReference>
<name>A0A9J9HDF4_RHIWR</name>
<gene>
    <name evidence="1" type="ordered locus">Swit_3400</name>
</gene>
<evidence type="ECO:0000313" key="2">
    <source>
        <dbReference type="Proteomes" id="UP000001989"/>
    </source>
</evidence>
<dbReference type="EMBL" id="CP000699">
    <property type="protein sequence ID" value="ABQ69746.1"/>
    <property type="molecule type" value="Genomic_DNA"/>
</dbReference>
<dbReference type="InterPro" id="IPR003673">
    <property type="entry name" value="CoA-Trfase_fam_III"/>
</dbReference>
<dbReference type="AlphaFoldDB" id="A0A9J9HDF4"/>
<dbReference type="InterPro" id="IPR044855">
    <property type="entry name" value="CoA-Trfase_III_dom3_sf"/>
</dbReference>
<reference evidence="1 2" key="1">
    <citation type="journal article" date="2010" name="J. Bacteriol.">
        <title>Genome sequence of the dioxin-mineralizing bacterium Sphingomonas wittichii RW1.</title>
        <authorList>
            <person name="Miller T.R."/>
            <person name="Delcher A.L."/>
            <person name="Salzberg S.L."/>
            <person name="Saunders E."/>
            <person name="Detter J.C."/>
            <person name="Halden R.U."/>
        </authorList>
    </citation>
    <scope>NUCLEOTIDE SEQUENCE [LARGE SCALE GENOMIC DNA]</scope>
    <source>
        <strain evidence="2">DSM 6014 / CCUG 31198 / JCM 15750 / NBRC 105917 / EY 4224 / RW1</strain>
    </source>
</reference>
<dbReference type="PANTHER" id="PTHR48228">
    <property type="entry name" value="SUCCINYL-COA--D-CITRAMALATE COA-TRANSFERASE"/>
    <property type="match status" value="1"/>
</dbReference>
<dbReference type="Gene3D" id="3.30.1540.10">
    <property type="entry name" value="formyl-coa transferase, domain 3"/>
    <property type="match status" value="1"/>
</dbReference>
<protein>
    <submittedName>
        <fullName evidence="1">L-carnitine dehydratase/bile acid-inducible protein F</fullName>
    </submittedName>
</protein>
<dbReference type="Gene3D" id="3.40.50.10540">
    <property type="entry name" value="Crotonobetainyl-coa:carnitine coa-transferase, domain 1"/>
    <property type="match status" value="1"/>
</dbReference>
<dbReference type="GO" id="GO:0003824">
    <property type="term" value="F:catalytic activity"/>
    <property type="evidence" value="ECO:0007669"/>
    <property type="project" value="InterPro"/>
</dbReference>
<evidence type="ECO:0000313" key="1">
    <source>
        <dbReference type="EMBL" id="ABQ69746.1"/>
    </source>
</evidence>
<dbReference type="Pfam" id="PF02515">
    <property type="entry name" value="CoA_transf_3"/>
    <property type="match status" value="1"/>
</dbReference>
<dbReference type="PANTHER" id="PTHR48228:SF5">
    <property type="entry name" value="ALPHA-METHYLACYL-COA RACEMASE"/>
    <property type="match status" value="1"/>
</dbReference>
<sequence length="393" mass="40862">MQAGAQQGGQDGTVMDAGGLPLAGLCVVDLGGIGPGPFCSLVLAALGASVIRFERPSRAGDGDLVDPFADGRATIHADLKTPEGKAAALSLVGKADMLIEGFRPGTTERLGLGPDDCAALNPRLIYGRMTGWGQSGPFAADAGHDINYIALSGVLHAIGTCEGGPVVPLNLLGDFAGGSFFLIIGLLAALAERERSGRGQVIDAAIVDGTAALSWFIQALRRHGAWRDAREANLLDGGAPWYGVYETADGGHVALGALEPQFYDRFAAVAGLDIDTLPSRDDPTQWPALRARIATLFRSRSRDEWARLFAGSDACVAPVLSLSEAPRHPHVMARGVFDAGGGDLPRLTPLFGRSPTRRGYGTSEHGDLGAWNLSDAEAALVSFGGAGVSRRST</sequence>
<organism evidence="1 2">
    <name type="scientific">Rhizorhabdus wittichii (strain DSM 6014 / CCUG 31198 / JCM 15750 / NBRC 105917 / EY 4224 / RW1)</name>
    <name type="common">Sphingomonas wittichii</name>
    <dbReference type="NCBI Taxonomy" id="392499"/>
    <lineage>
        <taxon>Bacteria</taxon>
        <taxon>Pseudomonadati</taxon>
        <taxon>Pseudomonadota</taxon>
        <taxon>Alphaproteobacteria</taxon>
        <taxon>Sphingomonadales</taxon>
        <taxon>Sphingomonadaceae</taxon>
        <taxon>Rhizorhabdus</taxon>
    </lineage>
</organism>
<dbReference type="SUPFAM" id="SSF89796">
    <property type="entry name" value="CoA-transferase family III (CaiB/BaiF)"/>
    <property type="match status" value="1"/>
</dbReference>